<evidence type="ECO:0000256" key="6">
    <source>
        <dbReference type="RuleBase" id="RU003943"/>
    </source>
</evidence>
<keyword evidence="6" id="KW-0813">Transport</keyword>
<evidence type="ECO:0000256" key="1">
    <source>
        <dbReference type="ARBA" id="ARBA00004141"/>
    </source>
</evidence>
<keyword evidence="9" id="KW-1185">Reference proteome</keyword>
<evidence type="ECO:0000313" key="9">
    <source>
        <dbReference type="Proteomes" id="UP000578697"/>
    </source>
</evidence>
<dbReference type="Proteomes" id="UP000578697">
    <property type="component" value="Unassembled WGS sequence"/>
</dbReference>
<keyword evidence="4 7" id="KW-1133">Transmembrane helix</keyword>
<protein>
    <submittedName>
        <fullName evidence="8">Zinc transport system permease protein</fullName>
    </submittedName>
</protein>
<dbReference type="InterPro" id="IPR037294">
    <property type="entry name" value="ABC_BtuC-like"/>
</dbReference>
<dbReference type="AlphaFoldDB" id="A0A840SJ89"/>
<evidence type="ECO:0000256" key="7">
    <source>
        <dbReference type="SAM" id="Phobius"/>
    </source>
</evidence>
<dbReference type="PANTHER" id="PTHR30477:SF18">
    <property type="entry name" value="METAL TRANSPORT SYSTEM MEMBRANE PROTEIN CT_417-RELATED"/>
    <property type="match status" value="1"/>
</dbReference>
<dbReference type="InterPro" id="IPR001626">
    <property type="entry name" value="ABC_TroCD"/>
</dbReference>
<dbReference type="EMBL" id="JACHFR010000003">
    <property type="protein sequence ID" value="MBB5219451.1"/>
    <property type="molecule type" value="Genomic_DNA"/>
</dbReference>
<feature type="transmembrane region" description="Helical" evidence="7">
    <location>
        <begin position="50"/>
        <end position="68"/>
    </location>
</feature>
<feature type="transmembrane region" description="Helical" evidence="7">
    <location>
        <begin position="104"/>
        <end position="122"/>
    </location>
</feature>
<evidence type="ECO:0000256" key="2">
    <source>
        <dbReference type="ARBA" id="ARBA00008034"/>
    </source>
</evidence>
<evidence type="ECO:0000256" key="4">
    <source>
        <dbReference type="ARBA" id="ARBA00022989"/>
    </source>
</evidence>
<gene>
    <name evidence="8" type="ORF">HNP77_001833</name>
</gene>
<dbReference type="SUPFAM" id="SSF81345">
    <property type="entry name" value="ABC transporter involved in vitamin B12 uptake, BtuC"/>
    <property type="match status" value="1"/>
</dbReference>
<dbReference type="RefSeq" id="WP_184652883.1">
    <property type="nucleotide sequence ID" value="NZ_JACHFR010000003.1"/>
</dbReference>
<feature type="transmembrane region" description="Helical" evidence="7">
    <location>
        <begin position="25"/>
        <end position="43"/>
    </location>
</feature>
<organism evidence="8 9">
    <name type="scientific">Treponema rectale</name>
    <dbReference type="NCBI Taxonomy" id="744512"/>
    <lineage>
        <taxon>Bacteria</taxon>
        <taxon>Pseudomonadati</taxon>
        <taxon>Spirochaetota</taxon>
        <taxon>Spirochaetia</taxon>
        <taxon>Spirochaetales</taxon>
        <taxon>Treponemataceae</taxon>
        <taxon>Treponema</taxon>
    </lineage>
</organism>
<feature type="transmembrane region" description="Helical" evidence="7">
    <location>
        <begin position="142"/>
        <end position="162"/>
    </location>
</feature>
<evidence type="ECO:0000313" key="8">
    <source>
        <dbReference type="EMBL" id="MBB5219451.1"/>
    </source>
</evidence>
<dbReference type="GO" id="GO:0010043">
    <property type="term" value="P:response to zinc ion"/>
    <property type="evidence" value="ECO:0007669"/>
    <property type="project" value="TreeGrafter"/>
</dbReference>
<dbReference type="PANTHER" id="PTHR30477">
    <property type="entry name" value="ABC-TRANSPORTER METAL-BINDING PROTEIN"/>
    <property type="match status" value="1"/>
</dbReference>
<dbReference type="GO" id="GO:0055085">
    <property type="term" value="P:transmembrane transport"/>
    <property type="evidence" value="ECO:0007669"/>
    <property type="project" value="InterPro"/>
</dbReference>
<feature type="transmembrane region" description="Helical" evidence="7">
    <location>
        <begin position="230"/>
        <end position="252"/>
    </location>
</feature>
<evidence type="ECO:0000256" key="5">
    <source>
        <dbReference type="ARBA" id="ARBA00023136"/>
    </source>
</evidence>
<sequence length="279" mass="30234">MENIYSLIHILLPFEWLEMTFMKNAFLAILIACPLFGMLGTFVVSNKMAFFSDAIGHSALTGVALGVLLGMRDVTFAMIGFSILLGFAIITVKIKGKASADTIIGVFSSASVALGIVLLSMGKSLAKYQKYLTGDILSIEPFEILMLLFSGIILIAVWIVFYNQMLLTSLHSTFAKSRGIKTFIIEQIFALVTAVIVTLSIRWTGLLVINSLLVLPAASARMISRTSRQYLGWSVLAATVSGITGLSLSYYIESASGATIVLVNTVIFIFCLAFRKKAG</sequence>
<dbReference type="Pfam" id="PF00950">
    <property type="entry name" value="ABC-3"/>
    <property type="match status" value="1"/>
</dbReference>
<feature type="transmembrane region" description="Helical" evidence="7">
    <location>
        <begin position="258"/>
        <end position="274"/>
    </location>
</feature>
<comment type="similarity">
    <text evidence="2 6">Belongs to the ABC-3 integral membrane protein family.</text>
</comment>
<keyword evidence="3 6" id="KW-0812">Transmembrane</keyword>
<name>A0A840SJ89_9SPIR</name>
<keyword evidence="5 7" id="KW-0472">Membrane</keyword>
<reference evidence="8 9" key="1">
    <citation type="submission" date="2020-08" db="EMBL/GenBank/DDBJ databases">
        <title>Genomic Encyclopedia of Type Strains, Phase IV (KMG-IV): sequencing the most valuable type-strain genomes for metagenomic binning, comparative biology and taxonomic classification.</title>
        <authorList>
            <person name="Goeker M."/>
        </authorList>
    </citation>
    <scope>NUCLEOTIDE SEQUENCE [LARGE SCALE GENOMIC DNA]</scope>
    <source>
        <strain evidence="8 9">DSM 103679</strain>
    </source>
</reference>
<proteinExistence type="inferred from homology"/>
<dbReference type="Gene3D" id="1.10.3470.10">
    <property type="entry name" value="ABC transporter involved in vitamin B12 uptake, BtuC"/>
    <property type="match status" value="1"/>
</dbReference>
<feature type="transmembrane region" description="Helical" evidence="7">
    <location>
        <begin position="74"/>
        <end position="92"/>
    </location>
</feature>
<dbReference type="GO" id="GO:0043190">
    <property type="term" value="C:ATP-binding cassette (ABC) transporter complex"/>
    <property type="evidence" value="ECO:0007669"/>
    <property type="project" value="InterPro"/>
</dbReference>
<evidence type="ECO:0000256" key="3">
    <source>
        <dbReference type="ARBA" id="ARBA00022692"/>
    </source>
</evidence>
<comment type="caution">
    <text evidence="8">The sequence shown here is derived from an EMBL/GenBank/DDBJ whole genome shotgun (WGS) entry which is preliminary data.</text>
</comment>
<feature type="transmembrane region" description="Helical" evidence="7">
    <location>
        <begin position="183"/>
        <end position="201"/>
    </location>
</feature>
<comment type="subcellular location">
    <subcellularLocation>
        <location evidence="6">Cell membrane</location>
        <topology evidence="6">Multi-pass membrane protein</topology>
    </subcellularLocation>
    <subcellularLocation>
        <location evidence="1">Membrane</location>
        <topology evidence="1">Multi-pass membrane protein</topology>
    </subcellularLocation>
</comment>
<accession>A0A840SJ89</accession>